<dbReference type="EC" id="2.7.2.1" evidence="6"/>
<dbReference type="InterPro" id="IPR004372">
    <property type="entry name" value="Ac/propionate_kinase"/>
</dbReference>
<dbReference type="PIRSF" id="PIRSF000722">
    <property type="entry name" value="Acetate_prop_kin"/>
    <property type="match status" value="1"/>
</dbReference>
<keyword evidence="6" id="KW-0963">Cytoplasm</keyword>
<evidence type="ECO:0000313" key="8">
    <source>
        <dbReference type="EMBL" id="MEE3851505.1"/>
    </source>
</evidence>
<dbReference type="CDD" id="cd24010">
    <property type="entry name" value="ASKHA_NBD_AcK_PK"/>
    <property type="match status" value="1"/>
</dbReference>
<keyword evidence="9" id="KW-1185">Reference proteome</keyword>
<accession>A0ABU7MEH2</accession>
<evidence type="ECO:0000256" key="5">
    <source>
        <dbReference type="ARBA" id="ARBA00022840"/>
    </source>
</evidence>
<feature type="binding site" evidence="6">
    <location>
        <begin position="333"/>
        <end position="337"/>
    </location>
    <ligand>
        <name>ATP</name>
        <dbReference type="ChEBI" id="CHEBI:30616"/>
    </ligand>
</feature>
<feature type="binding site" evidence="6">
    <location>
        <position position="387"/>
    </location>
    <ligand>
        <name>Mg(2+)</name>
        <dbReference type="ChEBI" id="CHEBI:18420"/>
    </ligand>
</feature>
<sequence>MSAGAAGAVLVLNAGSSSLKYQLLHPDTHEVLADGIAERIGEAGSSITHEQDGESETDVVELPDHHAAIERAMRFFADHGTDLRSADLRAVGHRVVHGGRTFYRPTVIDAEVISEITRISSLAPLHNPANLIGIEAARSLLPDVPSVAVFDTAFFHGLPDAAATYAIDRGVASMHAIRRYGFHGTSHDYVSGQVAEFLGRPTEEINQIVLHLGNGASASAIAGGRPIDTSMGMTPLEGLVMGTRSGDLDPGLVLHLNRVAKLRVDQIDTLLNKQSGLKGLCGENDFRTITQKMDDGDDAARGAYAVYIHRLRHYIGAYMIALGRVDAITFTAGVGENATSVRADALAGLERYGIVVDPDRNALRSKEPRRISADDSDVAVLVAPTNEELAIARQAAAIAP</sequence>
<feature type="binding site" evidence="6">
    <location>
        <position position="13"/>
    </location>
    <ligand>
        <name>Mg(2+)</name>
        <dbReference type="ChEBI" id="CHEBI:18420"/>
    </ligand>
</feature>
<keyword evidence="5 6" id="KW-0067">ATP-binding</keyword>
<comment type="similarity">
    <text evidence="1 6 7">Belongs to the acetokinase family.</text>
</comment>
<feature type="site" description="Transition state stabilizer" evidence="6">
    <location>
        <position position="183"/>
    </location>
</feature>
<evidence type="ECO:0000256" key="1">
    <source>
        <dbReference type="ARBA" id="ARBA00008748"/>
    </source>
</evidence>
<protein>
    <recommendedName>
        <fullName evidence="6">Acetate kinase</fullName>
        <ecNumber evidence="6">2.7.2.1</ecNumber>
    </recommendedName>
    <alternativeName>
        <fullName evidence="6">Acetokinase</fullName>
    </alternativeName>
</protein>
<dbReference type="NCBIfam" id="TIGR00016">
    <property type="entry name" value="ackA"/>
    <property type="match status" value="1"/>
</dbReference>
<dbReference type="PROSITE" id="PS01075">
    <property type="entry name" value="ACETATE_KINASE_1"/>
    <property type="match status" value="1"/>
</dbReference>
<dbReference type="PANTHER" id="PTHR21060">
    <property type="entry name" value="ACETATE KINASE"/>
    <property type="match status" value="1"/>
</dbReference>
<feature type="active site" description="Proton donor/acceptor" evidence="6">
    <location>
        <position position="151"/>
    </location>
</feature>
<organism evidence="8 9">
    <name type="scientific">Gordonia sesuvii</name>
    <dbReference type="NCBI Taxonomy" id="3116777"/>
    <lineage>
        <taxon>Bacteria</taxon>
        <taxon>Bacillati</taxon>
        <taxon>Actinomycetota</taxon>
        <taxon>Actinomycetes</taxon>
        <taxon>Mycobacteriales</taxon>
        <taxon>Gordoniaceae</taxon>
        <taxon>Gordonia</taxon>
    </lineage>
</organism>
<feature type="binding site" evidence="6">
    <location>
        <begin position="285"/>
        <end position="287"/>
    </location>
    <ligand>
        <name>ATP</name>
        <dbReference type="ChEBI" id="CHEBI:30616"/>
    </ligand>
</feature>
<keyword evidence="2 6" id="KW-0808">Transferase</keyword>
<evidence type="ECO:0000256" key="3">
    <source>
        <dbReference type="ARBA" id="ARBA00022741"/>
    </source>
</evidence>
<evidence type="ECO:0000313" key="9">
    <source>
        <dbReference type="Proteomes" id="UP001347146"/>
    </source>
</evidence>
<keyword evidence="6" id="KW-0479">Metal-binding</keyword>
<dbReference type="Pfam" id="PF00871">
    <property type="entry name" value="Acetate_kinase"/>
    <property type="match status" value="1"/>
</dbReference>
<comment type="subunit">
    <text evidence="6">Homodimer.</text>
</comment>
<dbReference type="InterPro" id="IPR000890">
    <property type="entry name" value="Aliphatic_acid_kin_short-chain"/>
</dbReference>
<feature type="binding site" evidence="6">
    <location>
        <begin position="211"/>
        <end position="215"/>
    </location>
    <ligand>
        <name>ATP</name>
        <dbReference type="ChEBI" id="CHEBI:30616"/>
    </ligand>
</feature>
<gene>
    <name evidence="6" type="primary">ackA</name>
    <name evidence="8" type="ORF">VZC37_14260</name>
</gene>
<dbReference type="EMBL" id="JAZDUF010000004">
    <property type="protein sequence ID" value="MEE3851505.1"/>
    <property type="molecule type" value="Genomic_DNA"/>
</dbReference>
<dbReference type="Gene3D" id="3.30.420.40">
    <property type="match status" value="2"/>
</dbReference>
<dbReference type="PRINTS" id="PR00471">
    <property type="entry name" value="ACETATEKNASE"/>
</dbReference>
<dbReference type="PROSITE" id="PS01076">
    <property type="entry name" value="ACETATE_KINASE_2"/>
    <property type="match status" value="1"/>
</dbReference>
<comment type="function">
    <text evidence="6">Catalyzes the formation of acetyl phosphate from acetate and ATP. Can also catalyze the reverse reaction.</text>
</comment>
<keyword evidence="4 6" id="KW-0418">Kinase</keyword>
<comment type="catalytic activity">
    <reaction evidence="6">
        <text>acetate + ATP = acetyl phosphate + ADP</text>
        <dbReference type="Rhea" id="RHEA:11352"/>
        <dbReference type="ChEBI" id="CHEBI:22191"/>
        <dbReference type="ChEBI" id="CHEBI:30089"/>
        <dbReference type="ChEBI" id="CHEBI:30616"/>
        <dbReference type="ChEBI" id="CHEBI:456216"/>
        <dbReference type="EC" id="2.7.2.1"/>
    </reaction>
</comment>
<reference evidence="8 9" key="1">
    <citation type="submission" date="2024-01" db="EMBL/GenBank/DDBJ databases">
        <title>Draft genome sequence of Gordonia sp. LSe1-13.</title>
        <authorList>
            <person name="Suphannarot A."/>
            <person name="Mingma R."/>
        </authorList>
    </citation>
    <scope>NUCLEOTIDE SEQUENCE [LARGE SCALE GENOMIC DNA]</scope>
    <source>
        <strain evidence="8 9">LSe1-13</strain>
    </source>
</reference>
<proteinExistence type="inferred from homology"/>
<keyword evidence="3 6" id="KW-0547">Nucleotide-binding</keyword>
<keyword evidence="6" id="KW-0460">Magnesium</keyword>
<dbReference type="SUPFAM" id="SSF53067">
    <property type="entry name" value="Actin-like ATPase domain"/>
    <property type="match status" value="2"/>
</dbReference>
<dbReference type="RefSeq" id="WP_330433241.1">
    <property type="nucleotide sequence ID" value="NZ_JAZDUF010000004.1"/>
</dbReference>
<dbReference type="GO" id="GO:0008776">
    <property type="term" value="F:acetate kinase activity"/>
    <property type="evidence" value="ECO:0007669"/>
    <property type="project" value="UniProtKB-EC"/>
</dbReference>
<feature type="binding site" evidence="6">
    <location>
        <position position="94"/>
    </location>
    <ligand>
        <name>substrate</name>
    </ligand>
</feature>
<evidence type="ECO:0000256" key="4">
    <source>
        <dbReference type="ARBA" id="ARBA00022777"/>
    </source>
</evidence>
<dbReference type="InterPro" id="IPR043129">
    <property type="entry name" value="ATPase_NBD"/>
</dbReference>
<comment type="caution">
    <text evidence="8">The sequence shown here is derived from an EMBL/GenBank/DDBJ whole genome shotgun (WGS) entry which is preliminary data.</text>
</comment>
<comment type="pathway">
    <text evidence="6">Metabolic intermediate biosynthesis; acetyl-CoA biosynthesis; acetyl-CoA from acetate: step 1/2.</text>
</comment>
<comment type="subcellular location">
    <subcellularLocation>
        <location evidence="6">Cytoplasm</location>
    </subcellularLocation>
</comment>
<evidence type="ECO:0000256" key="2">
    <source>
        <dbReference type="ARBA" id="ARBA00022679"/>
    </source>
</evidence>
<dbReference type="Proteomes" id="UP001347146">
    <property type="component" value="Unassembled WGS sequence"/>
</dbReference>
<dbReference type="InterPro" id="IPR023865">
    <property type="entry name" value="Aliphatic_acid_kinase_CS"/>
</dbReference>
<evidence type="ECO:0000256" key="7">
    <source>
        <dbReference type="RuleBase" id="RU003835"/>
    </source>
</evidence>
<name>A0ABU7MEH2_9ACTN</name>
<feature type="site" description="Transition state stabilizer" evidence="6">
    <location>
        <position position="244"/>
    </location>
</feature>
<feature type="binding site" evidence="6">
    <location>
        <position position="20"/>
    </location>
    <ligand>
        <name>ATP</name>
        <dbReference type="ChEBI" id="CHEBI:30616"/>
    </ligand>
</feature>
<dbReference type="PANTHER" id="PTHR21060:SF15">
    <property type="entry name" value="ACETATE KINASE-RELATED"/>
    <property type="match status" value="1"/>
</dbReference>
<dbReference type="HAMAP" id="MF_00020">
    <property type="entry name" value="Acetate_kinase"/>
    <property type="match status" value="1"/>
</dbReference>
<comment type="cofactor">
    <cofactor evidence="6">
        <name>Mg(2+)</name>
        <dbReference type="ChEBI" id="CHEBI:18420"/>
    </cofactor>
    <cofactor evidence="6">
        <name>Mn(2+)</name>
        <dbReference type="ChEBI" id="CHEBI:29035"/>
    </cofactor>
    <text evidence="6">Mg(2+). Can also accept Mn(2+).</text>
</comment>
<evidence type="ECO:0000256" key="6">
    <source>
        <dbReference type="HAMAP-Rule" id="MF_00020"/>
    </source>
</evidence>